<dbReference type="RefSeq" id="WP_406830030.1">
    <property type="nucleotide sequence ID" value="NZ_CP157483.1"/>
</dbReference>
<dbReference type="Gene3D" id="3.90.1200.10">
    <property type="match status" value="1"/>
</dbReference>
<evidence type="ECO:0000313" key="2">
    <source>
        <dbReference type="EMBL" id="XBO42610.1"/>
    </source>
</evidence>
<accession>A0AAU7JQV3</accession>
<keyword evidence="2" id="KW-0808">Transferase</keyword>
<organism evidence="2">
    <name type="scientific">Pedococcus sp. KACC 23699</name>
    <dbReference type="NCBI Taxonomy" id="3149228"/>
    <lineage>
        <taxon>Bacteria</taxon>
        <taxon>Bacillati</taxon>
        <taxon>Actinomycetota</taxon>
        <taxon>Actinomycetes</taxon>
        <taxon>Micrococcales</taxon>
        <taxon>Intrasporangiaceae</taxon>
        <taxon>Pedococcus</taxon>
    </lineage>
</organism>
<protein>
    <submittedName>
        <fullName evidence="2">Aminoglycoside phosphotransferase family protein</fullName>
        <ecNumber evidence="2">2.7.1.-</ecNumber>
    </submittedName>
</protein>
<dbReference type="InterPro" id="IPR002575">
    <property type="entry name" value="Aminoglycoside_PTrfase"/>
</dbReference>
<dbReference type="SUPFAM" id="SSF56112">
    <property type="entry name" value="Protein kinase-like (PK-like)"/>
    <property type="match status" value="1"/>
</dbReference>
<dbReference type="EC" id="2.7.1.-" evidence="2"/>
<name>A0AAU7JQV3_9MICO</name>
<dbReference type="AlphaFoldDB" id="A0AAU7JQV3"/>
<proteinExistence type="predicted"/>
<sequence length="341" mass="36900">MTVPLPIAGALTELGPNGSRVLLLAASRDPDAKITALFGTASGAGLVCKVPTTEVARDAVRRERDALTWLRHEALDGLGSTVPRRITDVAGLAAVEPPLEVLVSTRVPGRPMSVGYHRWRHTARRRPVVADVQGALGWLESLWSVTRGEAAPFTWADEVAAELSLRYDAGTPGLRTALDQLTGAHKLLAAHSCPRTVVHGDFWFGNVMVRDGAVTGVVDWEGADRRGWPLRDVARFLLSYSLYLDRHTGAGRAVPRHPGLRRGQNASTLPYALLGDGWYPDLVRARLVRALDLLGLPAELWYAVALTGLGEVAARANHDQFGHDHLQVLAALPSRAEVHEP</sequence>
<dbReference type="InterPro" id="IPR011009">
    <property type="entry name" value="Kinase-like_dom_sf"/>
</dbReference>
<evidence type="ECO:0000259" key="1">
    <source>
        <dbReference type="Pfam" id="PF01636"/>
    </source>
</evidence>
<dbReference type="Pfam" id="PF01636">
    <property type="entry name" value="APH"/>
    <property type="match status" value="1"/>
</dbReference>
<dbReference type="EMBL" id="CP157483">
    <property type="protein sequence ID" value="XBO42610.1"/>
    <property type="molecule type" value="Genomic_DNA"/>
</dbReference>
<reference evidence="2" key="1">
    <citation type="submission" date="2024-05" db="EMBL/GenBank/DDBJ databases">
        <authorList>
            <person name="Kim S."/>
            <person name="Heo J."/>
            <person name="Choi H."/>
            <person name="Choi Y."/>
            <person name="Kwon S.-W."/>
            <person name="Kim Y."/>
        </authorList>
    </citation>
    <scope>NUCLEOTIDE SEQUENCE</scope>
    <source>
        <strain evidence="2">KACC 23699</strain>
    </source>
</reference>
<dbReference type="InterPro" id="IPR051678">
    <property type="entry name" value="AGP_Transferase"/>
</dbReference>
<gene>
    <name evidence="2" type="ORF">ABEG17_13655</name>
</gene>
<dbReference type="GO" id="GO:0016740">
    <property type="term" value="F:transferase activity"/>
    <property type="evidence" value="ECO:0007669"/>
    <property type="project" value="UniProtKB-KW"/>
</dbReference>
<feature type="domain" description="Aminoglycoside phosphotransferase" evidence="1">
    <location>
        <begin position="38"/>
        <end position="239"/>
    </location>
</feature>
<dbReference type="PANTHER" id="PTHR21310">
    <property type="entry name" value="AMINOGLYCOSIDE PHOSPHOTRANSFERASE-RELATED-RELATED"/>
    <property type="match status" value="1"/>
</dbReference>